<sequence length="254" mass="27331">MSRSRHARDEYAQNTLALGLGYERPGAPALFDAAVTNALVAIVAYEWPGEEVEPGRTGHMLSARRLLNLIDSKVGSDAELSDAARRVANHTGVLRKTVTELAPARHGSGGWASVHPNAVEALRDLDQHPALLVLDMFEGDEREAQDLARDADARAFAELYLALLSEDEVARRVANLDDALPFDPKERAASPDPQECDVCGQETLVVTSIDPHGVGVGIGTCFVCGYHRGEAAATLEARHRIYLDDELGSESSPG</sequence>
<proteinExistence type="predicted"/>
<gene>
    <name evidence="1" type="ORF">PVK37_08280</name>
</gene>
<name>A0ABY7ZU87_9ACTN</name>
<keyword evidence="2" id="KW-1185">Reference proteome</keyword>
<reference evidence="1 2" key="1">
    <citation type="submission" date="2023-02" db="EMBL/GenBank/DDBJ databases">
        <authorList>
            <person name="Mo P."/>
        </authorList>
    </citation>
    <scope>NUCLEOTIDE SEQUENCE [LARGE SCALE GENOMIC DNA]</scope>
    <source>
        <strain evidence="1 2">HUAS 3</strain>
    </source>
</reference>
<dbReference type="Proteomes" id="UP001219605">
    <property type="component" value="Chromosome"/>
</dbReference>
<dbReference type="EMBL" id="CP118615">
    <property type="protein sequence ID" value="WDZ86386.1"/>
    <property type="molecule type" value="Genomic_DNA"/>
</dbReference>
<dbReference type="RefSeq" id="WP_275033195.1">
    <property type="nucleotide sequence ID" value="NZ_CP118615.1"/>
</dbReference>
<evidence type="ECO:0000313" key="2">
    <source>
        <dbReference type="Proteomes" id="UP001219605"/>
    </source>
</evidence>
<evidence type="ECO:0000313" key="1">
    <source>
        <dbReference type="EMBL" id="WDZ86386.1"/>
    </source>
</evidence>
<accession>A0ABY7ZU87</accession>
<protein>
    <submittedName>
        <fullName evidence="1">Uncharacterized protein</fullName>
    </submittedName>
</protein>
<organism evidence="1 2">
    <name type="scientific">Micromonospora cathayae</name>
    <dbReference type="NCBI Taxonomy" id="3028804"/>
    <lineage>
        <taxon>Bacteria</taxon>
        <taxon>Bacillati</taxon>
        <taxon>Actinomycetota</taxon>
        <taxon>Actinomycetes</taxon>
        <taxon>Micromonosporales</taxon>
        <taxon>Micromonosporaceae</taxon>
        <taxon>Micromonospora</taxon>
    </lineage>
</organism>